<evidence type="ECO:0000313" key="2">
    <source>
        <dbReference type="EMBL" id="CAG9331169.1"/>
    </source>
</evidence>
<keyword evidence="1" id="KW-0812">Transmembrane</keyword>
<proteinExistence type="predicted"/>
<comment type="caution">
    <text evidence="2">The sequence shown here is derived from an EMBL/GenBank/DDBJ whole genome shotgun (WGS) entry which is preliminary data.</text>
</comment>
<protein>
    <submittedName>
        <fullName evidence="2">Uncharacterized protein</fullName>
    </submittedName>
</protein>
<keyword evidence="3" id="KW-1185">Reference proteome</keyword>
<dbReference type="Proteomes" id="UP001162131">
    <property type="component" value="Unassembled WGS sequence"/>
</dbReference>
<reference evidence="2" key="1">
    <citation type="submission" date="2021-09" db="EMBL/GenBank/DDBJ databases">
        <authorList>
            <consortium name="AG Swart"/>
            <person name="Singh M."/>
            <person name="Singh A."/>
            <person name="Seah K."/>
            <person name="Emmerich C."/>
        </authorList>
    </citation>
    <scope>NUCLEOTIDE SEQUENCE</scope>
    <source>
        <strain evidence="2">ATCC30299</strain>
    </source>
</reference>
<dbReference type="AlphaFoldDB" id="A0AAU9JZJ6"/>
<organism evidence="2 3">
    <name type="scientific">Blepharisma stoltei</name>
    <dbReference type="NCBI Taxonomy" id="1481888"/>
    <lineage>
        <taxon>Eukaryota</taxon>
        <taxon>Sar</taxon>
        <taxon>Alveolata</taxon>
        <taxon>Ciliophora</taxon>
        <taxon>Postciliodesmatophora</taxon>
        <taxon>Heterotrichea</taxon>
        <taxon>Heterotrichida</taxon>
        <taxon>Blepharismidae</taxon>
        <taxon>Blepharisma</taxon>
    </lineage>
</organism>
<accession>A0AAU9JZJ6</accession>
<keyword evidence="1" id="KW-0472">Membrane</keyword>
<dbReference type="EMBL" id="CAJZBQ010000053">
    <property type="protein sequence ID" value="CAG9331169.1"/>
    <property type="molecule type" value="Genomic_DNA"/>
</dbReference>
<evidence type="ECO:0000313" key="3">
    <source>
        <dbReference type="Proteomes" id="UP001162131"/>
    </source>
</evidence>
<gene>
    <name evidence="2" type="ORF">BSTOLATCC_MIC53247</name>
</gene>
<keyword evidence="1" id="KW-1133">Transmembrane helix</keyword>
<evidence type="ECO:0000256" key="1">
    <source>
        <dbReference type="SAM" id="Phobius"/>
    </source>
</evidence>
<feature type="transmembrane region" description="Helical" evidence="1">
    <location>
        <begin position="211"/>
        <end position="232"/>
    </location>
</feature>
<sequence>MCFQRGLKALHRSFATLDKSYLPIITQKDERVIKRIDIERKALITHQQEAYKEGKIEPMIHIIEKIQDAVKKNLTTPAEKLENAVKFVAEDSYNDFLQKFQEHYGNFAIDLYGNDKDLRSLAIESRGEIVPARIHVEQEMMEIRKYYIANLSAPGCIETINPNKFLRLKPIEEFPLLPIEPISPSVLKRYNDEIMGKKKEGYKFRIDKSRVISMSMMFTCFVIFIFLVFYLYRADEESWVRLERNRNKNRRSEYGLGA</sequence>
<name>A0AAU9JZJ6_9CILI</name>